<gene>
    <name evidence="12" type="ORF">BHQ10_000936</name>
</gene>
<evidence type="ECO:0000256" key="5">
    <source>
        <dbReference type="ARBA" id="ARBA00022842"/>
    </source>
</evidence>
<feature type="transmembrane region" description="Helical" evidence="11">
    <location>
        <begin position="20"/>
        <end position="38"/>
    </location>
</feature>
<evidence type="ECO:0000256" key="8">
    <source>
        <dbReference type="ARBA" id="ARBA00023065"/>
    </source>
</evidence>
<dbReference type="OrthoDB" id="10251508at2759"/>
<protein>
    <recommendedName>
        <fullName evidence="14">Magnesium transporter</fullName>
    </recommendedName>
</protein>
<keyword evidence="4 11" id="KW-0812">Transmembrane</keyword>
<feature type="compositionally biased region" description="Polar residues" evidence="10">
    <location>
        <begin position="157"/>
        <end position="167"/>
    </location>
</feature>
<reference evidence="12 13" key="1">
    <citation type="journal article" date="2017" name="Biotechnol. Biofuels">
        <title>Differential beta-glucosidase expression as a function of carbon source availability in Talaromyces amestolkiae: a genomic and proteomic approach.</title>
        <authorList>
            <person name="de Eugenio L.I."/>
            <person name="Mendez-Liter J.A."/>
            <person name="Nieto-Dominguez M."/>
            <person name="Alonso L."/>
            <person name="Gil-Munoz J."/>
            <person name="Barriuso J."/>
            <person name="Prieto A."/>
            <person name="Martinez M.J."/>
        </authorList>
    </citation>
    <scope>NUCLEOTIDE SEQUENCE [LARGE SCALE GENOMIC DNA]</scope>
    <source>
        <strain evidence="12 13">CIB</strain>
    </source>
</reference>
<evidence type="ECO:0000256" key="7">
    <source>
        <dbReference type="ARBA" id="ARBA00022989"/>
    </source>
</evidence>
<name>A0A364KMZ0_TALAM</name>
<evidence type="ECO:0000256" key="3">
    <source>
        <dbReference type="ARBA" id="ARBA00022448"/>
    </source>
</evidence>
<dbReference type="GO" id="GO:0005743">
    <property type="term" value="C:mitochondrial inner membrane"/>
    <property type="evidence" value="ECO:0007669"/>
    <property type="project" value="TreeGrafter"/>
</dbReference>
<dbReference type="RefSeq" id="XP_040729441.1">
    <property type="nucleotide sequence ID" value="XM_040872572.1"/>
</dbReference>
<evidence type="ECO:0000256" key="11">
    <source>
        <dbReference type="SAM" id="Phobius"/>
    </source>
</evidence>
<feature type="region of interest" description="Disordered" evidence="10">
    <location>
        <begin position="137"/>
        <end position="184"/>
    </location>
</feature>
<dbReference type="AlphaFoldDB" id="A0A364KMZ0"/>
<feature type="compositionally biased region" description="Basic and acidic residues" evidence="10">
    <location>
        <begin position="168"/>
        <end position="184"/>
    </location>
</feature>
<dbReference type="PANTHER" id="PTHR13890:SF0">
    <property type="entry name" value="MAGNESIUM TRANSPORTER MRS2 HOMOLOG, MITOCHONDRIAL"/>
    <property type="match status" value="1"/>
</dbReference>
<dbReference type="GO" id="GO:0015095">
    <property type="term" value="F:magnesium ion transmembrane transporter activity"/>
    <property type="evidence" value="ECO:0007669"/>
    <property type="project" value="TreeGrafter"/>
</dbReference>
<keyword evidence="5" id="KW-0460">Magnesium</keyword>
<keyword evidence="8" id="KW-0406">Ion transport</keyword>
<comment type="subcellular location">
    <subcellularLocation>
        <location evidence="1">Membrane</location>
        <topology evidence="1">Multi-pass membrane protein</topology>
    </subcellularLocation>
</comment>
<dbReference type="EMBL" id="MIKG01000001">
    <property type="protein sequence ID" value="RAO64924.1"/>
    <property type="molecule type" value="Genomic_DNA"/>
</dbReference>
<keyword evidence="13" id="KW-1185">Reference proteome</keyword>
<dbReference type="Proteomes" id="UP000249363">
    <property type="component" value="Unassembled WGS sequence"/>
</dbReference>
<organism evidence="12 13">
    <name type="scientific">Talaromyces amestolkiae</name>
    <dbReference type="NCBI Taxonomy" id="1196081"/>
    <lineage>
        <taxon>Eukaryota</taxon>
        <taxon>Fungi</taxon>
        <taxon>Dikarya</taxon>
        <taxon>Ascomycota</taxon>
        <taxon>Pezizomycotina</taxon>
        <taxon>Eurotiomycetes</taxon>
        <taxon>Eurotiomycetidae</taxon>
        <taxon>Eurotiales</taxon>
        <taxon>Trichocomaceae</taxon>
        <taxon>Talaromyces</taxon>
        <taxon>Talaromyces sect. Talaromyces</taxon>
    </lineage>
</organism>
<evidence type="ECO:0000256" key="4">
    <source>
        <dbReference type="ARBA" id="ARBA00022692"/>
    </source>
</evidence>
<dbReference type="InterPro" id="IPR039204">
    <property type="entry name" value="MRS2-like"/>
</dbReference>
<proteinExistence type="inferred from homology"/>
<evidence type="ECO:0008006" key="14">
    <source>
        <dbReference type="Google" id="ProtNLM"/>
    </source>
</evidence>
<evidence type="ECO:0000256" key="6">
    <source>
        <dbReference type="ARBA" id="ARBA00022946"/>
    </source>
</evidence>
<evidence type="ECO:0000313" key="13">
    <source>
        <dbReference type="Proteomes" id="UP000249363"/>
    </source>
</evidence>
<evidence type="ECO:0000256" key="1">
    <source>
        <dbReference type="ARBA" id="ARBA00004141"/>
    </source>
</evidence>
<keyword evidence="6" id="KW-0809">Transit peptide</keyword>
<keyword evidence="9 11" id="KW-0472">Membrane</keyword>
<sequence>CVKAILDANRNSLMLLDLKFSIGTLGLAAGTLVSALYGMNLKNFIEESDFGFGAVSVTCFISSIIVSLYGLAKLRKVQRVRMWGEGMDTAGMGPLQSRSLALTNRGNWRSDAIEPMLAGLPGEGRSERLKRFKEAVKSTAKGNSATDAARRMAISQARRTASQSQDKNATKPEDSASDETTTKA</sequence>
<feature type="non-terminal residue" evidence="12">
    <location>
        <position position="1"/>
    </location>
</feature>
<comment type="caution">
    <text evidence="12">The sequence shown here is derived from an EMBL/GenBank/DDBJ whole genome shotgun (WGS) entry which is preliminary data.</text>
</comment>
<feature type="transmembrane region" description="Helical" evidence="11">
    <location>
        <begin position="50"/>
        <end position="72"/>
    </location>
</feature>
<dbReference type="PANTHER" id="PTHR13890">
    <property type="entry name" value="RNA SPLICING PROTEIN MRS2, MITOCHONDRIAL"/>
    <property type="match status" value="1"/>
</dbReference>
<keyword evidence="3" id="KW-0813">Transport</keyword>
<evidence type="ECO:0000256" key="9">
    <source>
        <dbReference type="ARBA" id="ARBA00023136"/>
    </source>
</evidence>
<dbReference type="GO" id="GO:0045016">
    <property type="term" value="P:mitochondrial magnesium ion transmembrane transport"/>
    <property type="evidence" value="ECO:0007669"/>
    <property type="project" value="TreeGrafter"/>
</dbReference>
<evidence type="ECO:0000256" key="2">
    <source>
        <dbReference type="ARBA" id="ARBA00009765"/>
    </source>
</evidence>
<dbReference type="GeneID" id="63790153"/>
<accession>A0A364KMZ0</accession>
<evidence type="ECO:0000256" key="10">
    <source>
        <dbReference type="SAM" id="MobiDB-lite"/>
    </source>
</evidence>
<comment type="similarity">
    <text evidence="2">Belongs to the CorA metal ion transporter (MIT) (TC 1.A.35) family.</text>
</comment>
<dbReference type="STRING" id="1196081.A0A364KMZ0"/>
<evidence type="ECO:0000313" key="12">
    <source>
        <dbReference type="EMBL" id="RAO64924.1"/>
    </source>
</evidence>
<keyword evidence="7 11" id="KW-1133">Transmembrane helix</keyword>